<evidence type="ECO:0000313" key="1">
    <source>
        <dbReference type="EMBL" id="USW49777.1"/>
    </source>
</evidence>
<reference evidence="1" key="1">
    <citation type="submission" date="2022-06" db="EMBL/GenBank/DDBJ databases">
        <title>Complete genome sequences of two strains of the flax pathogen Septoria linicola.</title>
        <authorList>
            <person name="Lapalu N."/>
            <person name="Simon A."/>
            <person name="Demenou B."/>
            <person name="Paumier D."/>
            <person name="Guillot M.-P."/>
            <person name="Gout L."/>
            <person name="Valade R."/>
        </authorList>
    </citation>
    <scope>NUCLEOTIDE SEQUENCE</scope>
    <source>
        <strain evidence="1">SE15195</strain>
    </source>
</reference>
<dbReference type="EMBL" id="CP099419">
    <property type="protein sequence ID" value="USW49777.1"/>
    <property type="molecule type" value="Genomic_DNA"/>
</dbReference>
<evidence type="ECO:0000313" key="2">
    <source>
        <dbReference type="Proteomes" id="UP001056384"/>
    </source>
</evidence>
<protein>
    <submittedName>
        <fullName evidence="1">Uncharacterized protein</fullName>
    </submittedName>
</protein>
<dbReference type="Proteomes" id="UP001056384">
    <property type="component" value="Chromosome 2"/>
</dbReference>
<proteinExistence type="predicted"/>
<sequence>MSSAASGLRIGLEAVSNSRVKITLSNSNSDHTLTLLRWDTPLDPRALDTGVLVLTDRDSGKVIPSPGLKLNRKLPPTREDFVEIAPSSKVSEERELKGPWLPSAGQRVSVHVEGEWKALWSKSTAAVKQEALDALDGDGCYRAAFRSDAIELEI</sequence>
<dbReference type="OrthoDB" id="4664297at2759"/>
<accession>A0A9Q9AIB1</accession>
<name>A0A9Q9AIB1_9PEZI</name>
<dbReference type="Gene3D" id="2.60.40.2970">
    <property type="match status" value="1"/>
</dbReference>
<keyword evidence="2" id="KW-1185">Reference proteome</keyword>
<gene>
    <name evidence="1" type="ORF">Slin15195_G030960</name>
</gene>
<dbReference type="AlphaFoldDB" id="A0A9Q9AIB1"/>
<organism evidence="1 2">
    <name type="scientific">Septoria linicola</name>
    <dbReference type="NCBI Taxonomy" id="215465"/>
    <lineage>
        <taxon>Eukaryota</taxon>
        <taxon>Fungi</taxon>
        <taxon>Dikarya</taxon>
        <taxon>Ascomycota</taxon>
        <taxon>Pezizomycotina</taxon>
        <taxon>Dothideomycetes</taxon>
        <taxon>Dothideomycetidae</taxon>
        <taxon>Mycosphaerellales</taxon>
        <taxon>Mycosphaerellaceae</taxon>
        <taxon>Septoria</taxon>
    </lineage>
</organism>